<organism evidence="2 3">
    <name type="scientific">Pipistrellus kuhlii</name>
    <name type="common">Kuhl's pipistrelle</name>
    <dbReference type="NCBI Taxonomy" id="59472"/>
    <lineage>
        <taxon>Eukaryota</taxon>
        <taxon>Metazoa</taxon>
        <taxon>Chordata</taxon>
        <taxon>Craniata</taxon>
        <taxon>Vertebrata</taxon>
        <taxon>Euteleostomi</taxon>
        <taxon>Mammalia</taxon>
        <taxon>Eutheria</taxon>
        <taxon>Laurasiatheria</taxon>
        <taxon>Chiroptera</taxon>
        <taxon>Yangochiroptera</taxon>
        <taxon>Vespertilionidae</taxon>
        <taxon>Pipistrellus</taxon>
    </lineage>
</organism>
<feature type="region of interest" description="Disordered" evidence="1">
    <location>
        <begin position="44"/>
        <end position="68"/>
    </location>
</feature>
<accession>A0A7J7TP18</accession>
<dbReference type="AntiFam" id="ANF00012">
    <property type="entry name" value="tRNA translation"/>
</dbReference>
<dbReference type="AlphaFoldDB" id="A0A7J7TP18"/>
<keyword evidence="3" id="KW-1185">Reference proteome</keyword>
<name>A0A7J7TP18_PIPKU</name>
<feature type="compositionally biased region" description="Basic and acidic residues" evidence="1">
    <location>
        <begin position="44"/>
        <end position="53"/>
    </location>
</feature>
<evidence type="ECO:0000313" key="2">
    <source>
        <dbReference type="EMBL" id="KAF6302544.1"/>
    </source>
</evidence>
<gene>
    <name evidence="2" type="ORF">mPipKuh1_009299</name>
</gene>
<comment type="caution">
    <text evidence="2">The sequence shown here is derived from an EMBL/GenBank/DDBJ whole genome shotgun (WGS) entry which is preliminary data.</text>
</comment>
<protein>
    <submittedName>
        <fullName evidence="2">Uncharacterized protein</fullName>
    </submittedName>
</protein>
<dbReference type="EMBL" id="JACAGB010000025">
    <property type="protein sequence ID" value="KAF6302544.1"/>
    <property type="molecule type" value="Genomic_DNA"/>
</dbReference>
<proteinExistence type="predicted"/>
<evidence type="ECO:0000256" key="1">
    <source>
        <dbReference type="SAM" id="MobiDB-lite"/>
    </source>
</evidence>
<sequence>MGPCITVHHCPEGRTLVPRLSTCFYFLIYFIDFVQRGKERDRELETSMRESHRSAASCAPPTGDVPTTKVHALDRNRTRDLAVPKPTLYPLSQTGFGVFLFFKYILIDTREKGRERETSMMRENHRTAVFCTHIPHTGDLARNPGMCPDQESNRDLLVHRLTLQH</sequence>
<dbReference type="Proteomes" id="UP000558488">
    <property type="component" value="Unassembled WGS sequence"/>
</dbReference>
<evidence type="ECO:0000313" key="3">
    <source>
        <dbReference type="Proteomes" id="UP000558488"/>
    </source>
</evidence>
<reference evidence="2 3" key="1">
    <citation type="journal article" date="2020" name="Nature">
        <title>Six reference-quality genomes reveal evolution of bat adaptations.</title>
        <authorList>
            <person name="Jebb D."/>
            <person name="Huang Z."/>
            <person name="Pippel M."/>
            <person name="Hughes G.M."/>
            <person name="Lavrichenko K."/>
            <person name="Devanna P."/>
            <person name="Winkler S."/>
            <person name="Jermiin L.S."/>
            <person name="Skirmuntt E.C."/>
            <person name="Katzourakis A."/>
            <person name="Burkitt-Gray L."/>
            <person name="Ray D.A."/>
            <person name="Sullivan K.A.M."/>
            <person name="Roscito J.G."/>
            <person name="Kirilenko B.M."/>
            <person name="Davalos L.M."/>
            <person name="Corthals A.P."/>
            <person name="Power M.L."/>
            <person name="Jones G."/>
            <person name="Ransome R.D."/>
            <person name="Dechmann D.K.N."/>
            <person name="Locatelli A.G."/>
            <person name="Puechmaille S.J."/>
            <person name="Fedrigo O."/>
            <person name="Jarvis E.D."/>
            <person name="Hiller M."/>
            <person name="Vernes S.C."/>
            <person name="Myers E.W."/>
            <person name="Teeling E.C."/>
        </authorList>
    </citation>
    <scope>NUCLEOTIDE SEQUENCE [LARGE SCALE GENOMIC DNA]</scope>
    <source>
        <strain evidence="2">MPipKuh1</strain>
        <tissue evidence="2">Flight muscle</tissue>
    </source>
</reference>